<dbReference type="Gene3D" id="3.20.20.150">
    <property type="entry name" value="Divalent-metal-dependent TIM barrel enzymes"/>
    <property type="match status" value="1"/>
</dbReference>
<keyword evidence="2" id="KW-0413">Isomerase</keyword>
<feature type="domain" description="Xylose isomerase-like TIM barrel" evidence="1">
    <location>
        <begin position="48"/>
        <end position="289"/>
    </location>
</feature>
<dbReference type="Proteomes" id="UP000219522">
    <property type="component" value="Unassembled WGS sequence"/>
</dbReference>
<dbReference type="AlphaFoldDB" id="A0A7Z7N177"/>
<protein>
    <submittedName>
        <fullName evidence="2">Sugar phosphate isomerase/epimerase</fullName>
    </submittedName>
</protein>
<dbReference type="PANTHER" id="PTHR12110:SF52">
    <property type="entry name" value="XYLOSE ISOMERASE"/>
    <property type="match status" value="1"/>
</dbReference>
<dbReference type="InterPro" id="IPR050312">
    <property type="entry name" value="IolE/XylAMocC-like"/>
</dbReference>
<reference evidence="2 3" key="1">
    <citation type="submission" date="2017-09" db="EMBL/GenBank/DDBJ databases">
        <authorList>
            <person name="Varghese N."/>
            <person name="Submissions S."/>
        </authorList>
    </citation>
    <scope>NUCLEOTIDE SEQUENCE [LARGE SCALE GENOMIC DNA]</scope>
    <source>
        <strain evidence="2 3">OK806</strain>
    </source>
</reference>
<dbReference type="SUPFAM" id="SSF51658">
    <property type="entry name" value="Xylose isomerase-like"/>
    <property type="match status" value="1"/>
</dbReference>
<name>A0A7Z7N177_9BURK</name>
<organism evidence="2 3">
    <name type="scientific">Caballeronia arationis</name>
    <dbReference type="NCBI Taxonomy" id="1777142"/>
    <lineage>
        <taxon>Bacteria</taxon>
        <taxon>Pseudomonadati</taxon>
        <taxon>Pseudomonadota</taxon>
        <taxon>Betaproteobacteria</taxon>
        <taxon>Burkholderiales</taxon>
        <taxon>Burkholderiaceae</taxon>
        <taxon>Caballeronia</taxon>
    </lineage>
</organism>
<dbReference type="Pfam" id="PF01261">
    <property type="entry name" value="AP_endonuc_2"/>
    <property type="match status" value="1"/>
</dbReference>
<dbReference type="InterPro" id="IPR013022">
    <property type="entry name" value="Xyl_isomerase-like_TIM-brl"/>
</dbReference>
<dbReference type="InterPro" id="IPR036237">
    <property type="entry name" value="Xyl_isomerase-like_sf"/>
</dbReference>
<evidence type="ECO:0000313" key="3">
    <source>
        <dbReference type="Proteomes" id="UP000219522"/>
    </source>
</evidence>
<dbReference type="EMBL" id="OCSU01000001">
    <property type="protein sequence ID" value="SOE54999.1"/>
    <property type="molecule type" value="Genomic_DNA"/>
</dbReference>
<proteinExistence type="predicted"/>
<accession>A0A7Z7N177</accession>
<gene>
    <name evidence="2" type="ORF">SAMN05446927_0936</name>
</gene>
<evidence type="ECO:0000259" key="1">
    <source>
        <dbReference type="Pfam" id="PF01261"/>
    </source>
</evidence>
<sequence length="304" mass="33592">MRTVTSGRERLSNPKYERAFMETLQGRLDRCSINTATLGHREPLSVTIDRIAKAGFGGIAPWRHEVEAGDVRQMAKQIRAHGLTVTGYCRSTYLPAATRGEFEANIASNKAALHDAAELNARCFVMVVGGMPEGSRDICAARAQVSEGVAELLDTAKQVGVPLALEPLHPMYAADRSVLNTIAQALDLCERIDPKGASEALGIAIDIYHCWWDPDLFQSIQSAGMAHRILAFHVSDWLRDTDDMLLDRGMMGDGVVDLRALRRCVESSGYAEHVEVEVFSAKNWWRRDPDEILLACAERLQVVC</sequence>
<dbReference type="GO" id="GO:0016853">
    <property type="term" value="F:isomerase activity"/>
    <property type="evidence" value="ECO:0007669"/>
    <property type="project" value="UniProtKB-KW"/>
</dbReference>
<comment type="caution">
    <text evidence="2">The sequence shown here is derived from an EMBL/GenBank/DDBJ whole genome shotgun (WGS) entry which is preliminary data.</text>
</comment>
<keyword evidence="3" id="KW-1185">Reference proteome</keyword>
<evidence type="ECO:0000313" key="2">
    <source>
        <dbReference type="EMBL" id="SOE54999.1"/>
    </source>
</evidence>
<dbReference type="PANTHER" id="PTHR12110">
    <property type="entry name" value="HYDROXYPYRUVATE ISOMERASE"/>
    <property type="match status" value="1"/>
</dbReference>